<dbReference type="GO" id="GO:0005737">
    <property type="term" value="C:cytoplasm"/>
    <property type="evidence" value="ECO:0007669"/>
    <property type="project" value="TreeGrafter"/>
</dbReference>
<dbReference type="Gene3D" id="3.40.190.10">
    <property type="entry name" value="Periplasmic binding protein-like II"/>
    <property type="match status" value="2"/>
</dbReference>
<protein>
    <recommendedName>
        <fullName evidence="3">hydroxymethylbilane synthase</fullName>
        <ecNumber evidence="3">2.5.1.61</ecNumber>
    </recommendedName>
</protein>
<dbReference type="EMBL" id="UINC01000875">
    <property type="protein sequence ID" value="SUZ62512.1"/>
    <property type="molecule type" value="Genomic_DNA"/>
</dbReference>
<dbReference type="Gene3D" id="3.30.160.40">
    <property type="entry name" value="Porphobilinogen deaminase, C-terminal domain"/>
    <property type="match status" value="1"/>
</dbReference>
<organism evidence="8">
    <name type="scientific">marine metagenome</name>
    <dbReference type="NCBI Taxonomy" id="408172"/>
    <lineage>
        <taxon>unclassified sequences</taxon>
        <taxon>metagenomes</taxon>
        <taxon>ecological metagenomes</taxon>
    </lineage>
</organism>
<dbReference type="Pfam" id="PF03900">
    <property type="entry name" value="Porphobil_deamC"/>
    <property type="match status" value="1"/>
</dbReference>
<dbReference type="InterPro" id="IPR000860">
    <property type="entry name" value="HemC"/>
</dbReference>
<dbReference type="GO" id="GO:0006783">
    <property type="term" value="P:heme biosynthetic process"/>
    <property type="evidence" value="ECO:0007669"/>
    <property type="project" value="TreeGrafter"/>
</dbReference>
<dbReference type="InterPro" id="IPR022418">
    <property type="entry name" value="Porphobilinogen_deaminase_C"/>
</dbReference>
<dbReference type="FunFam" id="3.40.190.10:FF:000005">
    <property type="entry name" value="Porphobilinogen deaminase"/>
    <property type="match status" value="1"/>
</dbReference>
<dbReference type="NCBIfam" id="TIGR00212">
    <property type="entry name" value="hemC"/>
    <property type="match status" value="1"/>
</dbReference>
<accession>A0A381P6G4</accession>
<feature type="non-terminal residue" evidence="8">
    <location>
        <position position="1"/>
    </location>
</feature>
<dbReference type="InterPro" id="IPR022417">
    <property type="entry name" value="Porphobilin_deaminase_N"/>
</dbReference>
<sequence>VRVRLATRGSALARWQTNRVAALLEEEVPGTESEIVVVTTAGDRDLNTPIHQMGGQGVFVVEVQAAVLDGRADVAVHSAKDLPAATTEGLVLVAVPERADPRDALVGSRWVDLPAGAVVATGSIRRRAHLAHHRPDLRFQELRGNIETRLARAGDVEAIVVAKAALDRLGLTPPVVDPLDPEVVLPQVGQGALAVECRDGDQRMVNALSAIEDTAARREVDAERAFLAEMGAGCDLPVAAHARFTDPDGDLVVTGALASLDGRILLGEQRTGPDGVALGREVALHLLDHQGGRALLAGR</sequence>
<dbReference type="GO" id="GO:0004418">
    <property type="term" value="F:hydroxymethylbilane synthase activity"/>
    <property type="evidence" value="ECO:0007669"/>
    <property type="project" value="UniProtKB-EC"/>
</dbReference>
<evidence type="ECO:0000259" key="7">
    <source>
        <dbReference type="Pfam" id="PF03900"/>
    </source>
</evidence>
<proteinExistence type="inferred from homology"/>
<dbReference type="Pfam" id="PF01379">
    <property type="entry name" value="Porphobil_deam"/>
    <property type="match status" value="1"/>
</dbReference>
<name>A0A381P6G4_9ZZZZ</name>
<dbReference type="PRINTS" id="PR00151">
    <property type="entry name" value="PORPHBDMNASE"/>
</dbReference>
<keyword evidence="5" id="KW-0627">Porphyrin biosynthesis</keyword>
<comment type="cofactor">
    <cofactor evidence="1">
        <name>dipyrromethane</name>
        <dbReference type="ChEBI" id="CHEBI:60342"/>
    </cofactor>
</comment>
<gene>
    <name evidence="8" type="ORF">METZ01_LOCUS15366</name>
</gene>
<comment type="similarity">
    <text evidence="2">Belongs to the HMBS family.</text>
</comment>
<dbReference type="PANTHER" id="PTHR11557">
    <property type="entry name" value="PORPHOBILINOGEN DEAMINASE"/>
    <property type="match status" value="1"/>
</dbReference>
<dbReference type="PANTHER" id="PTHR11557:SF0">
    <property type="entry name" value="PORPHOBILINOGEN DEAMINASE"/>
    <property type="match status" value="1"/>
</dbReference>
<evidence type="ECO:0000256" key="2">
    <source>
        <dbReference type="ARBA" id="ARBA00005638"/>
    </source>
</evidence>
<dbReference type="EC" id="2.5.1.61" evidence="3"/>
<reference evidence="8" key="1">
    <citation type="submission" date="2018-05" db="EMBL/GenBank/DDBJ databases">
        <authorList>
            <person name="Lanie J.A."/>
            <person name="Ng W.-L."/>
            <person name="Kazmierczak K.M."/>
            <person name="Andrzejewski T.M."/>
            <person name="Davidsen T.M."/>
            <person name="Wayne K.J."/>
            <person name="Tettelin H."/>
            <person name="Glass J.I."/>
            <person name="Rusch D."/>
            <person name="Podicherti R."/>
            <person name="Tsui H.-C.T."/>
            <person name="Winkler M.E."/>
        </authorList>
    </citation>
    <scope>NUCLEOTIDE SEQUENCE</scope>
</reference>
<evidence type="ECO:0000259" key="6">
    <source>
        <dbReference type="Pfam" id="PF01379"/>
    </source>
</evidence>
<dbReference type="SUPFAM" id="SSF53850">
    <property type="entry name" value="Periplasmic binding protein-like II"/>
    <property type="match status" value="1"/>
</dbReference>
<feature type="domain" description="Porphobilinogen deaminase C-terminal" evidence="7">
    <location>
        <begin position="219"/>
        <end position="287"/>
    </location>
</feature>
<evidence type="ECO:0000256" key="1">
    <source>
        <dbReference type="ARBA" id="ARBA00001916"/>
    </source>
</evidence>
<dbReference type="HAMAP" id="MF_00260">
    <property type="entry name" value="Porphobil_deam"/>
    <property type="match status" value="1"/>
</dbReference>
<evidence type="ECO:0000313" key="8">
    <source>
        <dbReference type="EMBL" id="SUZ62512.1"/>
    </source>
</evidence>
<evidence type="ECO:0000256" key="5">
    <source>
        <dbReference type="ARBA" id="ARBA00023244"/>
    </source>
</evidence>
<dbReference type="PIRSF" id="PIRSF001438">
    <property type="entry name" value="4pyrrol_synth_OHMeBilane_synth"/>
    <property type="match status" value="1"/>
</dbReference>
<feature type="domain" description="Porphobilinogen deaminase N-terminal" evidence="6">
    <location>
        <begin position="3"/>
        <end position="204"/>
    </location>
</feature>
<evidence type="ECO:0000256" key="4">
    <source>
        <dbReference type="ARBA" id="ARBA00022679"/>
    </source>
</evidence>
<keyword evidence="4" id="KW-0808">Transferase</keyword>
<dbReference type="SUPFAM" id="SSF54782">
    <property type="entry name" value="Porphobilinogen deaminase (hydroxymethylbilane synthase), C-terminal domain"/>
    <property type="match status" value="1"/>
</dbReference>
<evidence type="ECO:0000256" key="3">
    <source>
        <dbReference type="ARBA" id="ARBA00012655"/>
    </source>
</evidence>
<dbReference type="InterPro" id="IPR036803">
    <property type="entry name" value="Porphobilinogen_deaminase_C_sf"/>
</dbReference>
<dbReference type="AlphaFoldDB" id="A0A381P6G4"/>